<organism evidence="1 2">
    <name type="scientific">Pararge aegeria aegeria</name>
    <dbReference type="NCBI Taxonomy" id="348720"/>
    <lineage>
        <taxon>Eukaryota</taxon>
        <taxon>Metazoa</taxon>
        <taxon>Ecdysozoa</taxon>
        <taxon>Arthropoda</taxon>
        <taxon>Hexapoda</taxon>
        <taxon>Insecta</taxon>
        <taxon>Pterygota</taxon>
        <taxon>Neoptera</taxon>
        <taxon>Endopterygota</taxon>
        <taxon>Lepidoptera</taxon>
        <taxon>Glossata</taxon>
        <taxon>Ditrysia</taxon>
        <taxon>Papilionoidea</taxon>
        <taxon>Nymphalidae</taxon>
        <taxon>Satyrinae</taxon>
        <taxon>Satyrini</taxon>
        <taxon>Parargina</taxon>
        <taxon>Pararge</taxon>
    </lineage>
</organism>
<comment type="caution">
    <text evidence="1">The sequence shown here is derived from an EMBL/GenBank/DDBJ whole genome shotgun (WGS) entry which is preliminary data.</text>
</comment>
<evidence type="ECO:0000313" key="2">
    <source>
        <dbReference type="Proteomes" id="UP000838756"/>
    </source>
</evidence>
<gene>
    <name evidence="1" type="primary">jg22390</name>
    <name evidence="1" type="ORF">PAEG_LOCUS5613</name>
</gene>
<dbReference type="Proteomes" id="UP000838756">
    <property type="component" value="Unassembled WGS sequence"/>
</dbReference>
<evidence type="ECO:0000313" key="1">
    <source>
        <dbReference type="EMBL" id="CAH2217731.1"/>
    </source>
</evidence>
<protein>
    <submittedName>
        <fullName evidence="1">Jg22390 protein</fullName>
    </submittedName>
</protein>
<dbReference type="EMBL" id="CAKXAJ010018456">
    <property type="protein sequence ID" value="CAH2217731.1"/>
    <property type="molecule type" value="Genomic_DNA"/>
</dbReference>
<name>A0A8S4QU24_9NEOP</name>
<dbReference type="AlphaFoldDB" id="A0A8S4QU24"/>
<keyword evidence="2" id="KW-1185">Reference proteome</keyword>
<sequence>MVNYLETNRLLLSTHLYGFLKSRSTGDAVSNSVVEGPLENRPERVDRGLKGVENDKIVFLYGTTGESQDPPK</sequence>
<reference evidence="1" key="1">
    <citation type="submission" date="2022-03" db="EMBL/GenBank/DDBJ databases">
        <authorList>
            <person name="Lindestad O."/>
        </authorList>
    </citation>
    <scope>NUCLEOTIDE SEQUENCE</scope>
</reference>
<proteinExistence type="predicted"/>
<accession>A0A8S4QU24</accession>